<dbReference type="Gene3D" id="1.10.510.10">
    <property type="entry name" value="Transferase(Phosphotransferase) domain 1"/>
    <property type="match status" value="1"/>
</dbReference>
<proteinExistence type="predicted"/>
<keyword evidence="2 5" id="KW-0547">Nucleotide-binding</keyword>
<evidence type="ECO:0000313" key="9">
    <source>
        <dbReference type="Proteomes" id="UP000324974"/>
    </source>
</evidence>
<dbReference type="InterPro" id="IPR011047">
    <property type="entry name" value="Quinoprotein_ADH-like_sf"/>
</dbReference>
<sequence length="1090" mass="117199">MSHLGSEETKDFAHELSRAGEMQLRSTTLNGRTVAYRSDTQDFQTDGLKYPDIPNCHIVGILGHGGMGIVYQAVQAELHREVAVKTILAGIASSPMVVARFFAEAEAMAAVRHPNVAQVFEFGKAQGTPYLIVELLPGGTLADRLRDRKSLPVEEAVRLIEKLARAVGATHAQQIVHRDLKPSNVMFDAAGEPKVTDFGLAKRADSNLTLTDLQMGTPHYMAPEQAEGQAKFVGPPADVWALGVILFECLTGTRPFEGKTTPSIVHEVVHAEAPLLRRMSAALPRDLETICQKCLTKDVAGRYPTGTELADELLRWLDGKPILARRTPPAERLALWAHRKPMHALAWVLVPLTVVLGTFGLILFLMWRSAERAYAGEQQAKATVTRAKEQLALFSRIREETLQKKPGWTWQARADLAEFGKLQPDADRIADLRTDAAAAQTCLDFRETTPLTTGFPIGSLAVSPDGRWVAVGEFKPGLFVLPMGVHLFDAKAGKKERTVTFTPGVIVNLKKGITQDILLHLAFSRDGNHLFAGLKSGRLVYWDVRNETANPAKVWEAGREITSLAPSPDGRFLYTFTKYKGGVQKWEPQANGKPLLHPVEVPDGALALHPTDGDLFAGLGSDLFALDAGTLATKPPSGNFAGHGIHQVCFHPEGKWLAVGAGRTLRIVDAATRLPTMAFVDPVLKTTAHAGSVEHVAVHPSGAVLVSLSDDADDHTLKVWSVTSGKLIGATAIPGEGLMSLAISADGRTIYVGSSDRTHRFDLRGLEVLKREVPAAGFVETAALTPAGTGVAILTRRPELTTAAVTKPFLLSLVRDGRTTEYAFSVPRQGDGRFGLATADDRVAVTTDCADAIVWSSRKPTRHQTLPIPSASLPRFQPSADRLWVVQDGHEHRPWNLATEKAEAGWSNAVDKVLKGAAGIQAAAVGSTRVVAGTRDGSVVLVDPATGKIQSRATTADGPVTSLALSRDESLAVAGLYAGKLRTLNLTAGTEDVVTAPHRDTITAVALGEAVGSRYLATGSSDRSIRLFVRDGSAWRPLFALNDLGSGVNALEFTPDGGRLLFACASSLGYRVLDLDALHTELAKDGFGWK</sequence>
<dbReference type="EMBL" id="CP042425">
    <property type="protein sequence ID" value="QEL13387.1"/>
    <property type="molecule type" value="Genomic_DNA"/>
</dbReference>
<name>A0A5C1A4Q8_9BACT</name>
<dbReference type="SUPFAM" id="SSF56112">
    <property type="entry name" value="Protein kinase-like (PK-like)"/>
    <property type="match status" value="1"/>
</dbReference>
<gene>
    <name evidence="8" type="ORF">PX52LOC_00241</name>
</gene>
<evidence type="ECO:0000256" key="5">
    <source>
        <dbReference type="PROSITE-ProRule" id="PRU10141"/>
    </source>
</evidence>
<keyword evidence="6" id="KW-0472">Membrane</keyword>
<reference evidence="9" key="1">
    <citation type="submission" date="2019-08" db="EMBL/GenBank/DDBJ databases">
        <title>Limnoglobus roseus gen. nov., sp. nov., a novel freshwater planctomycete with a giant genome from the family Gemmataceae.</title>
        <authorList>
            <person name="Kulichevskaya I.S."/>
            <person name="Naumoff D.G."/>
            <person name="Miroshnikov K."/>
            <person name="Ivanova A."/>
            <person name="Philippov D.A."/>
            <person name="Hakobyan A."/>
            <person name="Rijpstra I.C."/>
            <person name="Sinninghe Damste J.S."/>
            <person name="Liesack W."/>
            <person name="Dedysh S.N."/>
        </authorList>
    </citation>
    <scope>NUCLEOTIDE SEQUENCE [LARGE SCALE GENOMIC DNA]</scope>
    <source>
        <strain evidence="9">PX52</strain>
    </source>
</reference>
<dbReference type="PROSITE" id="PS00108">
    <property type="entry name" value="PROTEIN_KINASE_ST"/>
    <property type="match status" value="1"/>
</dbReference>
<dbReference type="Gene3D" id="3.30.200.20">
    <property type="entry name" value="Phosphorylase Kinase, domain 1"/>
    <property type="match status" value="1"/>
</dbReference>
<dbReference type="KEGG" id="lrs:PX52LOC_00241"/>
<evidence type="ECO:0000256" key="4">
    <source>
        <dbReference type="ARBA" id="ARBA00022840"/>
    </source>
</evidence>
<dbReference type="InterPro" id="IPR000719">
    <property type="entry name" value="Prot_kinase_dom"/>
</dbReference>
<evidence type="ECO:0000256" key="6">
    <source>
        <dbReference type="SAM" id="Phobius"/>
    </source>
</evidence>
<protein>
    <submittedName>
        <fullName evidence="8">Serine/threonine protein kinase</fullName>
    </submittedName>
</protein>
<accession>A0A5C1A4Q8</accession>
<evidence type="ECO:0000256" key="2">
    <source>
        <dbReference type="ARBA" id="ARBA00022741"/>
    </source>
</evidence>
<dbReference type="InterPro" id="IPR001680">
    <property type="entry name" value="WD40_rpt"/>
</dbReference>
<dbReference type="SMART" id="SM00320">
    <property type="entry name" value="WD40"/>
    <property type="match status" value="9"/>
</dbReference>
<dbReference type="Pfam" id="PF00400">
    <property type="entry name" value="WD40"/>
    <property type="match status" value="2"/>
</dbReference>
<dbReference type="PANTHER" id="PTHR43289:SF6">
    <property type="entry name" value="SERINE_THREONINE-PROTEIN KINASE NEKL-3"/>
    <property type="match status" value="1"/>
</dbReference>
<dbReference type="CDD" id="cd14014">
    <property type="entry name" value="STKc_PknB_like"/>
    <property type="match status" value="1"/>
</dbReference>
<dbReference type="GO" id="GO:0004674">
    <property type="term" value="F:protein serine/threonine kinase activity"/>
    <property type="evidence" value="ECO:0007669"/>
    <property type="project" value="UniProtKB-KW"/>
</dbReference>
<evidence type="ECO:0000256" key="3">
    <source>
        <dbReference type="ARBA" id="ARBA00022777"/>
    </source>
</evidence>
<dbReference type="SMART" id="SM00220">
    <property type="entry name" value="S_TKc"/>
    <property type="match status" value="1"/>
</dbReference>
<feature type="binding site" evidence="5">
    <location>
        <position position="85"/>
    </location>
    <ligand>
        <name>ATP</name>
        <dbReference type="ChEBI" id="CHEBI:30616"/>
    </ligand>
</feature>
<evidence type="ECO:0000256" key="1">
    <source>
        <dbReference type="ARBA" id="ARBA00022679"/>
    </source>
</evidence>
<dbReference type="PROSITE" id="PS00107">
    <property type="entry name" value="PROTEIN_KINASE_ATP"/>
    <property type="match status" value="1"/>
</dbReference>
<dbReference type="PANTHER" id="PTHR43289">
    <property type="entry name" value="MITOGEN-ACTIVATED PROTEIN KINASE KINASE KINASE 20-RELATED"/>
    <property type="match status" value="1"/>
</dbReference>
<dbReference type="SUPFAM" id="SSF50998">
    <property type="entry name" value="Quinoprotein alcohol dehydrogenase-like"/>
    <property type="match status" value="2"/>
</dbReference>
<keyword evidence="8" id="KW-0723">Serine/threonine-protein kinase</keyword>
<dbReference type="InterPro" id="IPR017441">
    <property type="entry name" value="Protein_kinase_ATP_BS"/>
</dbReference>
<keyword evidence="1" id="KW-0808">Transferase</keyword>
<dbReference type="InterPro" id="IPR008271">
    <property type="entry name" value="Ser/Thr_kinase_AS"/>
</dbReference>
<dbReference type="Gene3D" id="2.130.10.10">
    <property type="entry name" value="YVTN repeat-like/Quinoprotein amine dehydrogenase"/>
    <property type="match status" value="3"/>
</dbReference>
<dbReference type="GO" id="GO:0005524">
    <property type="term" value="F:ATP binding"/>
    <property type="evidence" value="ECO:0007669"/>
    <property type="project" value="UniProtKB-UniRule"/>
</dbReference>
<dbReference type="InterPro" id="IPR015943">
    <property type="entry name" value="WD40/YVTN_repeat-like_dom_sf"/>
</dbReference>
<organism evidence="8 9">
    <name type="scientific">Limnoglobus roseus</name>
    <dbReference type="NCBI Taxonomy" id="2598579"/>
    <lineage>
        <taxon>Bacteria</taxon>
        <taxon>Pseudomonadati</taxon>
        <taxon>Planctomycetota</taxon>
        <taxon>Planctomycetia</taxon>
        <taxon>Gemmatales</taxon>
        <taxon>Gemmataceae</taxon>
        <taxon>Limnoglobus</taxon>
    </lineage>
</organism>
<dbReference type="Pfam" id="PF00069">
    <property type="entry name" value="Pkinase"/>
    <property type="match status" value="1"/>
</dbReference>
<dbReference type="PROSITE" id="PS50011">
    <property type="entry name" value="PROTEIN_KINASE_DOM"/>
    <property type="match status" value="1"/>
</dbReference>
<dbReference type="AlphaFoldDB" id="A0A5C1A4Q8"/>
<keyword evidence="6" id="KW-1133">Transmembrane helix</keyword>
<feature type="transmembrane region" description="Helical" evidence="6">
    <location>
        <begin position="344"/>
        <end position="367"/>
    </location>
</feature>
<dbReference type="OrthoDB" id="257131at2"/>
<evidence type="ECO:0000259" key="7">
    <source>
        <dbReference type="PROSITE" id="PS50011"/>
    </source>
</evidence>
<keyword evidence="3 8" id="KW-0418">Kinase</keyword>
<keyword evidence="6" id="KW-0812">Transmembrane</keyword>
<keyword evidence="4 5" id="KW-0067">ATP-binding</keyword>
<dbReference type="Proteomes" id="UP000324974">
    <property type="component" value="Chromosome"/>
</dbReference>
<evidence type="ECO:0000313" key="8">
    <source>
        <dbReference type="EMBL" id="QEL13387.1"/>
    </source>
</evidence>
<dbReference type="InterPro" id="IPR011009">
    <property type="entry name" value="Kinase-like_dom_sf"/>
</dbReference>
<keyword evidence="9" id="KW-1185">Reference proteome</keyword>
<feature type="domain" description="Protein kinase" evidence="7">
    <location>
        <begin position="56"/>
        <end position="314"/>
    </location>
</feature>